<dbReference type="PROSITE" id="PS51257">
    <property type="entry name" value="PROKAR_LIPOPROTEIN"/>
    <property type="match status" value="1"/>
</dbReference>
<evidence type="ECO:0000256" key="1">
    <source>
        <dbReference type="SAM" id="MobiDB-lite"/>
    </source>
</evidence>
<evidence type="ECO:0000256" key="2">
    <source>
        <dbReference type="SAM" id="SignalP"/>
    </source>
</evidence>
<keyword evidence="2" id="KW-0732">Signal</keyword>
<dbReference type="OrthoDB" id="9790935at2"/>
<reference evidence="3 4" key="1">
    <citation type="journal article" date="2019" name="Microorganisms">
        <title>Paenibacillus lutrae sp. nov., A Chitinolytic Species Isolated from A River Otter in Castril Natural Park, Granada, Spain.</title>
        <authorList>
            <person name="Rodriguez M."/>
            <person name="Reina J.C."/>
            <person name="Bejar V."/>
            <person name="Llamas I."/>
        </authorList>
    </citation>
    <scope>NUCLEOTIDE SEQUENCE [LARGE SCALE GENOMIC DNA]</scope>
    <source>
        <strain evidence="3 4">N10</strain>
    </source>
</reference>
<evidence type="ECO:0000313" key="3">
    <source>
        <dbReference type="EMBL" id="MVP00266.1"/>
    </source>
</evidence>
<feature type="compositionally biased region" description="Low complexity" evidence="1">
    <location>
        <begin position="32"/>
        <end position="69"/>
    </location>
</feature>
<sequence>MKHNQQKRGFYSIPLTAALLIPLSLSACSSNASPQPEASPTPAASATTAPTAAPTPSPSETAPAPSTAPGGTGNTDSKASAELKSILALARKGEVKGSEFAASTDLFDEVEQKWGKPDKQESAGKGMYATYSKQKITFGFNKGMKIFDVRSYAASLNQYNATTVKQALGEPADTTVNGEDTIYTYPAGDFQLKVVIPESTGLVDHISVYSPQDAKNNMAG</sequence>
<proteinExistence type="predicted"/>
<organism evidence="3 4">
    <name type="scientific">Paenibacillus lutrae</name>
    <dbReference type="NCBI Taxonomy" id="2078573"/>
    <lineage>
        <taxon>Bacteria</taxon>
        <taxon>Bacillati</taxon>
        <taxon>Bacillota</taxon>
        <taxon>Bacilli</taxon>
        <taxon>Bacillales</taxon>
        <taxon>Paenibacillaceae</taxon>
        <taxon>Paenibacillus</taxon>
    </lineage>
</organism>
<dbReference type="InterPro" id="IPR025453">
    <property type="entry name" value="DUF4309"/>
</dbReference>
<dbReference type="RefSeq" id="WP_157335808.1">
    <property type="nucleotide sequence ID" value="NZ_RHLK01000006.1"/>
</dbReference>
<gene>
    <name evidence="3" type="ORF">EDM21_12170</name>
</gene>
<dbReference type="Proteomes" id="UP000490800">
    <property type="component" value="Unassembled WGS sequence"/>
</dbReference>
<protein>
    <submittedName>
        <fullName evidence="3">DUF4309 domain-containing protein</fullName>
    </submittedName>
</protein>
<feature type="signal peptide" evidence="2">
    <location>
        <begin position="1"/>
        <end position="32"/>
    </location>
</feature>
<dbReference type="EMBL" id="RHLK01000006">
    <property type="protein sequence ID" value="MVP00266.1"/>
    <property type="molecule type" value="Genomic_DNA"/>
</dbReference>
<evidence type="ECO:0000313" key="4">
    <source>
        <dbReference type="Proteomes" id="UP000490800"/>
    </source>
</evidence>
<keyword evidence="4" id="KW-1185">Reference proteome</keyword>
<feature type="region of interest" description="Disordered" evidence="1">
    <location>
        <begin position="28"/>
        <end position="79"/>
    </location>
</feature>
<dbReference type="Pfam" id="PF14172">
    <property type="entry name" value="DUF4309"/>
    <property type="match status" value="1"/>
</dbReference>
<feature type="chain" id="PRO_5031408004" evidence="2">
    <location>
        <begin position="33"/>
        <end position="220"/>
    </location>
</feature>
<comment type="caution">
    <text evidence="3">The sequence shown here is derived from an EMBL/GenBank/DDBJ whole genome shotgun (WGS) entry which is preliminary data.</text>
</comment>
<name>A0A7X3FIF8_9BACL</name>
<accession>A0A7X3FIF8</accession>
<dbReference type="AlphaFoldDB" id="A0A7X3FIF8"/>